<feature type="transmembrane region" description="Helical" evidence="1">
    <location>
        <begin position="26"/>
        <end position="46"/>
    </location>
</feature>
<comment type="caution">
    <text evidence="2">The sequence shown here is derived from an EMBL/GenBank/DDBJ whole genome shotgun (WGS) entry which is preliminary data.</text>
</comment>
<dbReference type="RefSeq" id="WP_175350858.1">
    <property type="nucleotide sequence ID" value="NZ_BAAAWQ010000001.1"/>
</dbReference>
<keyword evidence="1" id="KW-1133">Transmembrane helix</keyword>
<keyword evidence="1" id="KW-0472">Membrane</keyword>
<keyword evidence="3" id="KW-1185">Reference proteome</keyword>
<keyword evidence="1" id="KW-0812">Transmembrane</keyword>
<sequence>MRSSINDRGPGATEAIVHVVERQPRWVVFLVASAMVGIDVVVWCLATSSGDARDTVAIPVAVAVSVIVAALIVAPQTLTVTPDAVCLRGLLFVRVTVSRADVSRAAVEQVDPLKYGGLGVRAANGALAFVTGRKAALRIETHSRRCYVFTTERAEMLVELIADGNRGG</sequence>
<dbReference type="Proteomes" id="UP000573001">
    <property type="component" value="Unassembled WGS sequence"/>
</dbReference>
<feature type="transmembrane region" description="Helical" evidence="1">
    <location>
        <begin position="58"/>
        <end position="78"/>
    </location>
</feature>
<evidence type="ECO:0000313" key="3">
    <source>
        <dbReference type="Proteomes" id="UP000573001"/>
    </source>
</evidence>
<accession>A0ABX2M8V3</accession>
<name>A0ABX2M8V3_9MICO</name>
<dbReference type="EMBL" id="JABMCE010000062">
    <property type="protein sequence ID" value="NUU13310.1"/>
    <property type="molecule type" value="Genomic_DNA"/>
</dbReference>
<proteinExistence type="predicted"/>
<gene>
    <name evidence="2" type="ORF">HP507_05620</name>
</gene>
<reference evidence="2 3" key="1">
    <citation type="submission" date="2020-05" db="EMBL/GenBank/DDBJ databases">
        <title>Genome Sequencing of Type Strains.</title>
        <authorList>
            <person name="Lemaire J.F."/>
            <person name="Inderbitzin P."/>
            <person name="Gregorio O.A."/>
            <person name="Collins S.B."/>
            <person name="Wespe N."/>
            <person name="Knight-Connoni V."/>
        </authorList>
    </citation>
    <scope>NUCLEOTIDE SEQUENCE [LARGE SCALE GENOMIC DNA]</scope>
    <source>
        <strain evidence="2 3">ATCC 19096</strain>
    </source>
</reference>
<evidence type="ECO:0000313" key="2">
    <source>
        <dbReference type="EMBL" id="NUU13310.1"/>
    </source>
</evidence>
<evidence type="ECO:0000256" key="1">
    <source>
        <dbReference type="SAM" id="Phobius"/>
    </source>
</evidence>
<evidence type="ECO:0008006" key="4">
    <source>
        <dbReference type="Google" id="ProtNLM"/>
    </source>
</evidence>
<organism evidence="2 3">
    <name type="scientific">Curtobacterium pusillum</name>
    <dbReference type="NCBI Taxonomy" id="69373"/>
    <lineage>
        <taxon>Bacteria</taxon>
        <taxon>Bacillati</taxon>
        <taxon>Actinomycetota</taxon>
        <taxon>Actinomycetes</taxon>
        <taxon>Micrococcales</taxon>
        <taxon>Microbacteriaceae</taxon>
        <taxon>Curtobacterium</taxon>
    </lineage>
</organism>
<protein>
    <recommendedName>
        <fullName evidence="4">Bacterial Pleckstrin homology domain-containing protein</fullName>
    </recommendedName>
</protein>